<dbReference type="Proteomes" id="UP001066276">
    <property type="component" value="Chromosome 6"/>
</dbReference>
<feature type="compositionally biased region" description="Basic and acidic residues" evidence="1">
    <location>
        <begin position="111"/>
        <end position="120"/>
    </location>
</feature>
<feature type="region of interest" description="Disordered" evidence="1">
    <location>
        <begin position="1"/>
        <end position="34"/>
    </location>
</feature>
<organism evidence="2 3">
    <name type="scientific">Pleurodeles waltl</name>
    <name type="common">Iberian ribbed newt</name>
    <dbReference type="NCBI Taxonomy" id="8319"/>
    <lineage>
        <taxon>Eukaryota</taxon>
        <taxon>Metazoa</taxon>
        <taxon>Chordata</taxon>
        <taxon>Craniata</taxon>
        <taxon>Vertebrata</taxon>
        <taxon>Euteleostomi</taxon>
        <taxon>Amphibia</taxon>
        <taxon>Batrachia</taxon>
        <taxon>Caudata</taxon>
        <taxon>Salamandroidea</taxon>
        <taxon>Salamandridae</taxon>
        <taxon>Pleurodelinae</taxon>
        <taxon>Pleurodeles</taxon>
    </lineage>
</organism>
<evidence type="ECO:0000256" key="1">
    <source>
        <dbReference type="SAM" id="MobiDB-lite"/>
    </source>
</evidence>
<reference evidence="2" key="1">
    <citation type="journal article" date="2022" name="bioRxiv">
        <title>Sequencing and chromosome-scale assembly of the giantPleurodeles waltlgenome.</title>
        <authorList>
            <person name="Brown T."/>
            <person name="Elewa A."/>
            <person name="Iarovenko S."/>
            <person name="Subramanian E."/>
            <person name="Araus A.J."/>
            <person name="Petzold A."/>
            <person name="Susuki M."/>
            <person name="Suzuki K.-i.T."/>
            <person name="Hayashi T."/>
            <person name="Toyoda A."/>
            <person name="Oliveira C."/>
            <person name="Osipova E."/>
            <person name="Leigh N.D."/>
            <person name="Simon A."/>
            <person name="Yun M.H."/>
        </authorList>
    </citation>
    <scope>NUCLEOTIDE SEQUENCE</scope>
    <source>
        <strain evidence="2">20211129_DDA</strain>
        <tissue evidence="2">Liver</tissue>
    </source>
</reference>
<sequence>MKSEASVEIGTNKLGRKGLKKCVGGGNFEGTEPWGRYRCEEAGRIQRRRVGSNERQLGGNGDEARSSEVKRRRVTGEKRPLERLRVPGKGRHEGEEKCYRGNNNKAQHCTAETKKERNKQ</sequence>
<gene>
    <name evidence="2" type="ORF">NDU88_009217</name>
</gene>
<proteinExistence type="predicted"/>
<comment type="caution">
    <text evidence="2">The sequence shown here is derived from an EMBL/GenBank/DDBJ whole genome shotgun (WGS) entry which is preliminary data.</text>
</comment>
<feature type="compositionally biased region" description="Basic and acidic residues" evidence="1">
    <location>
        <begin position="62"/>
        <end position="99"/>
    </location>
</feature>
<dbReference type="AlphaFoldDB" id="A0AAV7QSC8"/>
<accession>A0AAV7QSC8</accession>
<name>A0AAV7QSC8_PLEWA</name>
<dbReference type="EMBL" id="JANPWB010000010">
    <property type="protein sequence ID" value="KAJ1142905.1"/>
    <property type="molecule type" value="Genomic_DNA"/>
</dbReference>
<keyword evidence="3" id="KW-1185">Reference proteome</keyword>
<evidence type="ECO:0000313" key="3">
    <source>
        <dbReference type="Proteomes" id="UP001066276"/>
    </source>
</evidence>
<feature type="region of interest" description="Disordered" evidence="1">
    <location>
        <begin position="46"/>
        <end position="120"/>
    </location>
</feature>
<protein>
    <submittedName>
        <fullName evidence="2">Uncharacterized protein</fullName>
    </submittedName>
</protein>
<evidence type="ECO:0000313" key="2">
    <source>
        <dbReference type="EMBL" id="KAJ1142905.1"/>
    </source>
</evidence>